<name>A0ACC1B4I1_9ROSI</name>
<dbReference type="EMBL" id="CM047903">
    <property type="protein sequence ID" value="KAJ0093835.1"/>
    <property type="molecule type" value="Genomic_DNA"/>
</dbReference>
<organism evidence="1 2">
    <name type="scientific">Pistacia atlantica</name>
    <dbReference type="NCBI Taxonomy" id="434234"/>
    <lineage>
        <taxon>Eukaryota</taxon>
        <taxon>Viridiplantae</taxon>
        <taxon>Streptophyta</taxon>
        <taxon>Embryophyta</taxon>
        <taxon>Tracheophyta</taxon>
        <taxon>Spermatophyta</taxon>
        <taxon>Magnoliopsida</taxon>
        <taxon>eudicotyledons</taxon>
        <taxon>Gunneridae</taxon>
        <taxon>Pentapetalae</taxon>
        <taxon>rosids</taxon>
        <taxon>malvids</taxon>
        <taxon>Sapindales</taxon>
        <taxon>Anacardiaceae</taxon>
        <taxon>Pistacia</taxon>
    </lineage>
</organism>
<reference evidence="2" key="1">
    <citation type="journal article" date="2023" name="G3 (Bethesda)">
        <title>Genome assembly and association tests identify interacting loci associated with vigor, precocity, and sex in interspecific pistachio rootstocks.</title>
        <authorList>
            <person name="Palmer W."/>
            <person name="Jacygrad E."/>
            <person name="Sagayaradj S."/>
            <person name="Cavanaugh K."/>
            <person name="Han R."/>
            <person name="Bertier L."/>
            <person name="Beede B."/>
            <person name="Kafkas S."/>
            <person name="Golino D."/>
            <person name="Preece J."/>
            <person name="Michelmore R."/>
        </authorList>
    </citation>
    <scope>NUCLEOTIDE SEQUENCE [LARGE SCALE GENOMIC DNA]</scope>
</reference>
<comment type="caution">
    <text evidence="1">The sequence shown here is derived from an EMBL/GenBank/DDBJ whole genome shotgun (WGS) entry which is preliminary data.</text>
</comment>
<protein>
    <submittedName>
        <fullName evidence="1">Uncharacterized protein</fullName>
    </submittedName>
</protein>
<accession>A0ACC1B4I1</accession>
<sequence>MEDLSFYIGVLGNVIAVLVLLSPAETFWQIIKHKSTEDFESLPYICTLLNASLWTYYGITKPGEYLVATINGFGILVEAIYVTLFLIYAPSKQIRVRTYNINVYLQFNIRKKLA</sequence>
<dbReference type="Proteomes" id="UP001164250">
    <property type="component" value="Chromosome 7"/>
</dbReference>
<proteinExistence type="predicted"/>
<keyword evidence="2" id="KW-1185">Reference proteome</keyword>
<evidence type="ECO:0000313" key="1">
    <source>
        <dbReference type="EMBL" id="KAJ0093835.1"/>
    </source>
</evidence>
<gene>
    <name evidence="1" type="ORF">Patl1_25031</name>
</gene>
<evidence type="ECO:0000313" key="2">
    <source>
        <dbReference type="Proteomes" id="UP001164250"/>
    </source>
</evidence>